<dbReference type="Proteomes" id="UP000198943">
    <property type="component" value="Unassembled WGS sequence"/>
</dbReference>
<protein>
    <submittedName>
        <fullName evidence="2">Predicted component of the ribosome quality control (RQC) complex, YloA/Tae2 family, contains fibronectin-binding (FbpA) and DUF814 domains</fullName>
    </submittedName>
</protein>
<proteinExistence type="predicted"/>
<dbReference type="GO" id="GO:0072344">
    <property type="term" value="P:rescue of stalled ribosome"/>
    <property type="evidence" value="ECO:0007669"/>
    <property type="project" value="TreeGrafter"/>
</dbReference>
<dbReference type="GO" id="GO:0000049">
    <property type="term" value="F:tRNA binding"/>
    <property type="evidence" value="ECO:0007669"/>
    <property type="project" value="TreeGrafter"/>
</dbReference>
<dbReference type="RefSeq" id="WP_093729576.1">
    <property type="nucleotide sequence ID" value="NZ_FMYW01000003.1"/>
</dbReference>
<dbReference type="Pfam" id="PF05833">
    <property type="entry name" value="NFACT_N"/>
    <property type="match status" value="1"/>
</dbReference>
<dbReference type="InterPro" id="IPR008532">
    <property type="entry name" value="NFACT_RNA-bd"/>
</dbReference>
<reference evidence="3" key="1">
    <citation type="submission" date="2016-10" db="EMBL/GenBank/DDBJ databases">
        <authorList>
            <person name="Varghese N."/>
            <person name="Submissions S."/>
        </authorList>
    </citation>
    <scope>NUCLEOTIDE SEQUENCE [LARGE SCALE GENOMIC DNA]</scope>
    <source>
        <strain evidence="3">DSM 11005</strain>
    </source>
</reference>
<dbReference type="InterPro" id="IPR051608">
    <property type="entry name" value="RQC_Subunit_NEMF"/>
</dbReference>
<name>A0A1G6JI14_9FIRM</name>
<dbReference type="Gene3D" id="2.30.310.10">
    <property type="entry name" value="ibrinogen binding protein from staphylococcus aureus domain"/>
    <property type="match status" value="1"/>
</dbReference>
<gene>
    <name evidence="2" type="ORF">SAMN04487864_103130</name>
</gene>
<dbReference type="Pfam" id="PF05670">
    <property type="entry name" value="NFACT-R_1"/>
    <property type="match status" value="1"/>
</dbReference>
<organism evidence="2 3">
    <name type="scientific">Succiniclasticum ruminis</name>
    <dbReference type="NCBI Taxonomy" id="40841"/>
    <lineage>
        <taxon>Bacteria</taxon>
        <taxon>Bacillati</taxon>
        <taxon>Bacillota</taxon>
        <taxon>Negativicutes</taxon>
        <taxon>Acidaminococcales</taxon>
        <taxon>Acidaminococcaceae</taxon>
        <taxon>Succiniclasticum</taxon>
    </lineage>
</organism>
<accession>A0A1G6JI14</accession>
<dbReference type="GO" id="GO:1990112">
    <property type="term" value="C:RQC complex"/>
    <property type="evidence" value="ECO:0007669"/>
    <property type="project" value="TreeGrafter"/>
</dbReference>
<evidence type="ECO:0000313" key="2">
    <source>
        <dbReference type="EMBL" id="SDC18384.1"/>
    </source>
</evidence>
<dbReference type="OrthoDB" id="9766163at2"/>
<sequence length="583" mass="65308">MNLEGITLHSLTAYLKQEVTGSRIYKIGMPSNHMVYFSLKRESDTIHFIIDVNPASPAIRLTTEAPDNPQEPPAFCMLLRKHLEEGRITRIRQYGLDRVIELEISLLGRSSQILTKQIIIELTGKNANLIFAENGKILDSLKHVSPYMNSVRVIQPGYAYNPPPPQPGLDILTVSPATIVAAIPDEVTSSLWKQLVKATTGIGKASALQLLSAANIPLSATYLTPMDRNRLISVITDLQKKLTEKNITQPFTAIVTKRNQCQTVFPYEIAYVPEDCHSEIFPDINEALCYAARLQPAKLPEQEVLQKAIQSELRKTDKKISVLQQDLSLSNDAERYRVMADSLMAALYQVQKGAASCTIPNIYDGTSLPVALSPILTPAENAQKYYKKYNKLKRAQEEIAIQLAETKEMQNYLESVEESLHFVTTRQETEEIKEELQRAGILPIPKRKTPTSVKSSPVQIIFSESTTIYIGKNNRQNEDVTFKIGTGSDLWLHVQKIPGSHVLLKTILPEPEPQALEAAIQLAAWFSKARGSSQIPVDCVPRRFVKKPSGAKPGFVIFTNQKTFYTTPDEEYINRLLQKNKAK</sequence>
<dbReference type="EMBL" id="FMYW01000003">
    <property type="protein sequence ID" value="SDC18384.1"/>
    <property type="molecule type" value="Genomic_DNA"/>
</dbReference>
<dbReference type="PANTHER" id="PTHR15239">
    <property type="entry name" value="NUCLEAR EXPORT MEDIATOR FACTOR NEMF"/>
    <property type="match status" value="1"/>
</dbReference>
<evidence type="ECO:0000313" key="3">
    <source>
        <dbReference type="Proteomes" id="UP000198943"/>
    </source>
</evidence>
<keyword evidence="3" id="KW-1185">Reference proteome</keyword>
<dbReference type="PANTHER" id="PTHR15239:SF6">
    <property type="entry name" value="RIBOSOME QUALITY CONTROL COMPLEX SUBUNIT NEMF"/>
    <property type="match status" value="1"/>
</dbReference>
<dbReference type="AlphaFoldDB" id="A0A1G6JI14"/>
<dbReference type="GO" id="GO:0043023">
    <property type="term" value="F:ribosomal large subunit binding"/>
    <property type="evidence" value="ECO:0007669"/>
    <property type="project" value="TreeGrafter"/>
</dbReference>
<evidence type="ECO:0000259" key="1">
    <source>
        <dbReference type="Pfam" id="PF05670"/>
    </source>
</evidence>
<feature type="domain" description="NFACT RNA-binding" evidence="1">
    <location>
        <begin position="463"/>
        <end position="550"/>
    </location>
</feature>